<sequence length="93" mass="10876">MADDWTEDEYVEYLHGERRSFAWVLQRYGGLTPVEAANAALKRYPYEASDAPFRGLIFHDHSWHWAMLAIHGDDYTVEHPELVDPPPEYDALR</sequence>
<proteinExistence type="predicted"/>
<dbReference type="Proteomes" id="UP001589627">
    <property type="component" value="Unassembled WGS sequence"/>
</dbReference>
<accession>A0ABV5YFE2</accession>
<dbReference type="EMBL" id="JBHLZP010000064">
    <property type="protein sequence ID" value="MFB9832864.1"/>
    <property type="molecule type" value="Genomic_DNA"/>
</dbReference>
<keyword evidence="2" id="KW-1185">Reference proteome</keyword>
<evidence type="ECO:0000313" key="1">
    <source>
        <dbReference type="EMBL" id="MFB9832864.1"/>
    </source>
</evidence>
<comment type="caution">
    <text evidence="1">The sequence shown here is derived from an EMBL/GenBank/DDBJ whole genome shotgun (WGS) entry which is preliminary data.</text>
</comment>
<reference evidence="1 2" key="1">
    <citation type="submission" date="2024-09" db="EMBL/GenBank/DDBJ databases">
        <authorList>
            <person name="Sun Q."/>
            <person name="Mori K."/>
        </authorList>
    </citation>
    <scope>NUCLEOTIDE SEQUENCE [LARGE SCALE GENOMIC DNA]</scope>
    <source>
        <strain evidence="1 2">TBRC 0563</strain>
    </source>
</reference>
<dbReference type="RefSeq" id="WP_378199378.1">
    <property type="nucleotide sequence ID" value="NZ_JBHLZP010000064.1"/>
</dbReference>
<name>A0ABV5YFE2_9ACTN</name>
<organism evidence="1 2">
    <name type="scientific">Actinoallomurus acaciae</name>
    <dbReference type="NCBI Taxonomy" id="502577"/>
    <lineage>
        <taxon>Bacteria</taxon>
        <taxon>Bacillati</taxon>
        <taxon>Actinomycetota</taxon>
        <taxon>Actinomycetes</taxon>
        <taxon>Streptosporangiales</taxon>
        <taxon>Thermomonosporaceae</taxon>
        <taxon>Actinoallomurus</taxon>
    </lineage>
</organism>
<gene>
    <name evidence="1" type="ORF">ACFFNX_11785</name>
</gene>
<protein>
    <submittedName>
        <fullName evidence="1">Uncharacterized protein</fullName>
    </submittedName>
</protein>
<evidence type="ECO:0000313" key="2">
    <source>
        <dbReference type="Proteomes" id="UP001589627"/>
    </source>
</evidence>